<evidence type="ECO:0000313" key="1">
    <source>
        <dbReference type="EMBL" id="CRK33123.1"/>
    </source>
</evidence>
<sequence length="67" mass="7707">RCALLRHGHPQYLCQPPRRCQQGRCRLLHVGALHIQEVLRLGRDSQGGRDLHPVEQLEDCRVNSARC</sequence>
<reference evidence="1 2" key="1">
    <citation type="submission" date="2015-05" db="EMBL/GenBank/DDBJ databases">
        <authorList>
            <person name="Wang D.B."/>
            <person name="Wang M."/>
        </authorList>
    </citation>
    <scope>NUCLEOTIDE SEQUENCE [LARGE SCALE GENOMIC DNA]</scope>
    <source>
        <strain evidence="1">VL1</strain>
    </source>
</reference>
<accession>A0A0G4MFR9</accession>
<dbReference type="AlphaFoldDB" id="A0A0G4MFR9"/>
<feature type="non-terminal residue" evidence="1">
    <location>
        <position position="1"/>
    </location>
</feature>
<dbReference type="EMBL" id="CVQH01022444">
    <property type="protein sequence ID" value="CRK33123.1"/>
    <property type="molecule type" value="Genomic_DNA"/>
</dbReference>
<protein>
    <submittedName>
        <fullName evidence="1">Uncharacterized protein</fullName>
    </submittedName>
</protein>
<gene>
    <name evidence="1" type="ORF">BN1708_019191</name>
</gene>
<dbReference type="Proteomes" id="UP000044602">
    <property type="component" value="Unassembled WGS sequence"/>
</dbReference>
<name>A0A0G4MFR9_VERLO</name>
<keyword evidence="2" id="KW-1185">Reference proteome</keyword>
<organism evidence="1 2">
    <name type="scientific">Verticillium longisporum</name>
    <name type="common">Verticillium dahliae var. longisporum</name>
    <dbReference type="NCBI Taxonomy" id="100787"/>
    <lineage>
        <taxon>Eukaryota</taxon>
        <taxon>Fungi</taxon>
        <taxon>Dikarya</taxon>
        <taxon>Ascomycota</taxon>
        <taxon>Pezizomycotina</taxon>
        <taxon>Sordariomycetes</taxon>
        <taxon>Hypocreomycetidae</taxon>
        <taxon>Glomerellales</taxon>
        <taxon>Plectosphaerellaceae</taxon>
        <taxon>Verticillium</taxon>
    </lineage>
</organism>
<proteinExistence type="predicted"/>
<evidence type="ECO:0000313" key="2">
    <source>
        <dbReference type="Proteomes" id="UP000044602"/>
    </source>
</evidence>